<evidence type="ECO:0000313" key="2">
    <source>
        <dbReference type="Proteomes" id="UP000798602"/>
    </source>
</evidence>
<organism evidence="1 2">
    <name type="scientific">Flavobacterium ichthyis</name>
    <dbReference type="NCBI Taxonomy" id="2698827"/>
    <lineage>
        <taxon>Bacteria</taxon>
        <taxon>Pseudomonadati</taxon>
        <taxon>Bacteroidota</taxon>
        <taxon>Flavobacteriia</taxon>
        <taxon>Flavobacteriales</taxon>
        <taxon>Flavobacteriaceae</taxon>
        <taxon>Flavobacterium</taxon>
    </lineage>
</organism>
<dbReference type="InterPro" id="IPR032286">
    <property type="entry name" value="DUF4837"/>
</dbReference>
<dbReference type="Pfam" id="PF16125">
    <property type="entry name" value="DUF4837"/>
    <property type="match status" value="1"/>
</dbReference>
<protein>
    <submittedName>
        <fullName evidence="1">DUF4837 family protein</fullName>
    </submittedName>
</protein>
<keyword evidence="2" id="KW-1185">Reference proteome</keyword>
<evidence type="ECO:0000313" key="1">
    <source>
        <dbReference type="EMBL" id="NBL65743.1"/>
    </source>
</evidence>
<sequence length="320" mass="36554">MKKLWTALFILSVFACQKKQDEFATRKSVGNTNSISVFIDDNLWIGEIGDSIRKKFAAPVDGLPQEEPLFTLNQYTPQAFDGKLLKSRNVIFIKKETKNFFEVAQNQYAIPQNVIKISANSTAGILHHLSQNSDAMVKLFQATETTQFQKNISTDAINVDKIRKKFKLSVNVPKEFKLVLEKDNFFWFKKEIQSGNQSLLLYEIPISAIDADDAVADIVKIRDSVGALYIHGTMEHSKMATEDSYMPYLFATEVDHKKTYQTKGNWELKNDFMSGPFVNYCIIDLKNNRILVIEGFSYAPSTPKRDLMFELDAIIKTIQF</sequence>
<name>A0ABW9ZG51_9FLAO</name>
<comment type="caution">
    <text evidence="1">The sequence shown here is derived from an EMBL/GenBank/DDBJ whole genome shotgun (WGS) entry which is preliminary data.</text>
</comment>
<reference evidence="2" key="1">
    <citation type="submission" date="2020-01" db="EMBL/GenBank/DDBJ databases">
        <title>Sphingomonas sp. strain CSW-10.</title>
        <authorList>
            <person name="Chen W.-M."/>
        </authorList>
    </citation>
    <scope>NUCLEOTIDE SEQUENCE [LARGE SCALE GENOMIC DNA]</scope>
    <source>
        <strain evidence="2">NST-5</strain>
    </source>
</reference>
<proteinExistence type="predicted"/>
<dbReference type="PROSITE" id="PS51257">
    <property type="entry name" value="PROKAR_LIPOPROTEIN"/>
    <property type="match status" value="1"/>
</dbReference>
<dbReference type="Proteomes" id="UP000798602">
    <property type="component" value="Unassembled WGS sequence"/>
</dbReference>
<dbReference type="RefSeq" id="WP_166537567.1">
    <property type="nucleotide sequence ID" value="NZ_JAABLM010000014.1"/>
</dbReference>
<accession>A0ABW9ZG51</accession>
<gene>
    <name evidence="1" type="ORF">GV828_11080</name>
</gene>
<dbReference type="EMBL" id="JAABLM010000014">
    <property type="protein sequence ID" value="NBL65743.1"/>
    <property type="molecule type" value="Genomic_DNA"/>
</dbReference>